<evidence type="ECO:0000256" key="4">
    <source>
        <dbReference type="ARBA" id="ARBA00022692"/>
    </source>
</evidence>
<keyword evidence="10" id="KW-1185">Reference proteome</keyword>
<evidence type="ECO:0000256" key="7">
    <source>
        <dbReference type="RuleBase" id="RU363032"/>
    </source>
</evidence>
<sequence>MTATHRRHPLPNFLRPVRPLTRVMPALAALIAWEAIARTHNLLYLPPPTTVIARAYRLWFAGPASRAFLTEEALADLLPSLTRLALGWTLAATLGLTAGLALGRLPILAALTDPILHVARAIPPPALLPLFLATLPIGTPTQLATIVCGVIWPILINTADGVRQVHHAYLDTADVFRLGRWRRLLSVLVPAAAPRIPAGLRLSVSLALIMMVVSELTASTDGLGYRLQQAAATLDVPAMWAVILLLGATGITANGGFLLLQRRLLRSRQGTPPPGHALAWT</sequence>
<keyword evidence="6 7" id="KW-0472">Membrane</keyword>
<feature type="transmembrane region" description="Helical" evidence="7">
    <location>
        <begin position="238"/>
        <end position="260"/>
    </location>
</feature>
<evidence type="ECO:0000313" key="10">
    <source>
        <dbReference type="Proteomes" id="UP001596058"/>
    </source>
</evidence>
<comment type="subcellular location">
    <subcellularLocation>
        <location evidence="1 7">Cell membrane</location>
        <topology evidence="1 7">Multi-pass membrane protein</topology>
    </subcellularLocation>
</comment>
<dbReference type="SUPFAM" id="SSF161098">
    <property type="entry name" value="MetI-like"/>
    <property type="match status" value="1"/>
</dbReference>
<evidence type="ECO:0000259" key="8">
    <source>
        <dbReference type="PROSITE" id="PS50928"/>
    </source>
</evidence>
<evidence type="ECO:0000313" key="9">
    <source>
        <dbReference type="EMBL" id="MFC5833170.1"/>
    </source>
</evidence>
<dbReference type="Proteomes" id="UP001596058">
    <property type="component" value="Unassembled WGS sequence"/>
</dbReference>
<dbReference type="Gene3D" id="1.10.3720.10">
    <property type="entry name" value="MetI-like"/>
    <property type="match status" value="1"/>
</dbReference>
<dbReference type="PANTHER" id="PTHR30151">
    <property type="entry name" value="ALKANE SULFONATE ABC TRANSPORTER-RELATED, MEMBRANE SUBUNIT"/>
    <property type="match status" value="1"/>
</dbReference>
<name>A0ABW1D826_9ACTN</name>
<feature type="transmembrane region" description="Helical" evidence="7">
    <location>
        <begin position="198"/>
        <end position="218"/>
    </location>
</feature>
<dbReference type="CDD" id="cd06261">
    <property type="entry name" value="TM_PBP2"/>
    <property type="match status" value="1"/>
</dbReference>
<evidence type="ECO:0000256" key="5">
    <source>
        <dbReference type="ARBA" id="ARBA00022989"/>
    </source>
</evidence>
<dbReference type="PROSITE" id="PS50928">
    <property type="entry name" value="ABC_TM1"/>
    <property type="match status" value="1"/>
</dbReference>
<dbReference type="EMBL" id="JBHSPA010000089">
    <property type="protein sequence ID" value="MFC5833170.1"/>
    <property type="molecule type" value="Genomic_DNA"/>
</dbReference>
<dbReference type="RefSeq" id="WP_379522596.1">
    <property type="nucleotide sequence ID" value="NZ_JBHSPA010000089.1"/>
</dbReference>
<dbReference type="InterPro" id="IPR000515">
    <property type="entry name" value="MetI-like"/>
</dbReference>
<keyword evidence="3" id="KW-1003">Cell membrane</keyword>
<organism evidence="9 10">
    <name type="scientific">Nonomuraea insulae</name>
    <dbReference type="NCBI Taxonomy" id="1616787"/>
    <lineage>
        <taxon>Bacteria</taxon>
        <taxon>Bacillati</taxon>
        <taxon>Actinomycetota</taxon>
        <taxon>Actinomycetes</taxon>
        <taxon>Streptosporangiales</taxon>
        <taxon>Streptosporangiaceae</taxon>
        <taxon>Nonomuraea</taxon>
    </lineage>
</organism>
<dbReference type="InterPro" id="IPR035906">
    <property type="entry name" value="MetI-like_sf"/>
</dbReference>
<protein>
    <submittedName>
        <fullName evidence="9">ABC transporter permease</fullName>
    </submittedName>
</protein>
<gene>
    <name evidence="9" type="ORF">ACFPZ3_55765</name>
</gene>
<comment type="similarity">
    <text evidence="7">Belongs to the binding-protein-dependent transport system permease family.</text>
</comment>
<dbReference type="PANTHER" id="PTHR30151:SF0">
    <property type="entry name" value="ABC TRANSPORTER PERMEASE PROTEIN MJ0413-RELATED"/>
    <property type="match status" value="1"/>
</dbReference>
<keyword evidence="5 7" id="KW-1133">Transmembrane helix</keyword>
<proteinExistence type="inferred from homology"/>
<evidence type="ECO:0000256" key="3">
    <source>
        <dbReference type="ARBA" id="ARBA00022475"/>
    </source>
</evidence>
<reference evidence="10" key="1">
    <citation type="journal article" date="2019" name="Int. J. Syst. Evol. Microbiol.">
        <title>The Global Catalogue of Microorganisms (GCM) 10K type strain sequencing project: providing services to taxonomists for standard genome sequencing and annotation.</title>
        <authorList>
            <consortium name="The Broad Institute Genomics Platform"/>
            <consortium name="The Broad Institute Genome Sequencing Center for Infectious Disease"/>
            <person name="Wu L."/>
            <person name="Ma J."/>
        </authorList>
    </citation>
    <scope>NUCLEOTIDE SEQUENCE [LARGE SCALE GENOMIC DNA]</scope>
    <source>
        <strain evidence="10">CCUG 53903</strain>
    </source>
</reference>
<evidence type="ECO:0000256" key="1">
    <source>
        <dbReference type="ARBA" id="ARBA00004651"/>
    </source>
</evidence>
<accession>A0ABW1D826</accession>
<feature type="domain" description="ABC transmembrane type-1" evidence="8">
    <location>
        <begin position="77"/>
        <end position="255"/>
    </location>
</feature>
<keyword evidence="2 7" id="KW-0813">Transport</keyword>
<keyword evidence="4 7" id="KW-0812">Transmembrane</keyword>
<feature type="transmembrane region" description="Helical" evidence="7">
    <location>
        <begin position="84"/>
        <end position="102"/>
    </location>
</feature>
<evidence type="ECO:0000256" key="2">
    <source>
        <dbReference type="ARBA" id="ARBA00022448"/>
    </source>
</evidence>
<comment type="caution">
    <text evidence="9">The sequence shown here is derived from an EMBL/GenBank/DDBJ whole genome shotgun (WGS) entry which is preliminary data.</text>
</comment>
<evidence type="ECO:0000256" key="6">
    <source>
        <dbReference type="ARBA" id="ARBA00023136"/>
    </source>
</evidence>
<dbReference type="Pfam" id="PF00528">
    <property type="entry name" value="BPD_transp_1"/>
    <property type="match status" value="1"/>
</dbReference>